<protein>
    <recommendedName>
        <fullName evidence="6">Gustatory receptor</fullName>
    </recommendedName>
</protein>
<dbReference type="EnsemblMetazoa" id="XM_017117319.2">
    <property type="protein sequence ID" value="XP_016972808.2"/>
    <property type="gene ID" value="LOC108040078"/>
</dbReference>
<keyword evidence="5 6" id="KW-0472">Membrane</keyword>
<proteinExistence type="inferred from homology"/>
<keyword evidence="4 6" id="KW-1133">Transmembrane helix</keyword>
<feature type="transmembrane region" description="Helical" evidence="6">
    <location>
        <begin position="68"/>
        <end position="90"/>
    </location>
</feature>
<sequence length="361" mass="42357">MVYSLVKIFFGYSLAIGITSQKLVNHEFQSTFFTQAYVMVANVVTLTILPIVMLRVRLDFQAKMHFPNLILITYNVRYVVSYLVVLYTVLSRGFRDTAFKEVQPLLRKLRQRQNKCTRIRRSLMILIYLKFFTVFWLCITETIFMFYTTDTINLNNIAKFLFLSNNLNILETVPMGYFLALWHVARGFDYVNQRLDEIITSSSPRKLKEVEELWLLHAGLTKTSLKINRIYGPQMLASRLNFFTIGVVQAYWGAFFTFGVSTPVFWIVLGFIGYYIRALDNYLIDNMCDLVMEYQSSAKHAWSEKRWTKEISGYVTYASSLKLQLRTCGLFQPNRSLWFSTISSVFYYILMLLQFHMVMGK</sequence>
<keyword evidence="6" id="KW-0807">Transducer</keyword>
<comment type="function">
    <text evidence="6">Gustatory receptor which mediates acceptance or avoidance behavior, depending on its substrates.</text>
</comment>
<evidence type="ECO:0000313" key="7">
    <source>
        <dbReference type="EnsemblMetazoa" id="XP_016972808.2"/>
    </source>
</evidence>
<comment type="subcellular location">
    <subcellularLocation>
        <location evidence="1 6">Cell membrane</location>
        <topology evidence="1 6">Multi-pass membrane protein</topology>
    </subcellularLocation>
</comment>
<reference evidence="7" key="2">
    <citation type="submission" date="2025-05" db="UniProtKB">
        <authorList>
            <consortium name="EnsemblMetazoa"/>
        </authorList>
    </citation>
    <scope>IDENTIFICATION</scope>
</reference>
<feature type="transmembrane region" description="Helical" evidence="6">
    <location>
        <begin position="125"/>
        <end position="147"/>
    </location>
</feature>
<name>A0ABM5H0X7_DRORH</name>
<dbReference type="GeneID" id="108040078"/>
<dbReference type="InterPro" id="IPR013604">
    <property type="entry name" value="7TM_chemorcpt"/>
</dbReference>
<keyword evidence="6" id="KW-0675">Receptor</keyword>
<evidence type="ECO:0000256" key="1">
    <source>
        <dbReference type="ARBA" id="ARBA00004651"/>
    </source>
</evidence>
<evidence type="ECO:0000256" key="5">
    <source>
        <dbReference type="ARBA" id="ARBA00023136"/>
    </source>
</evidence>
<evidence type="ECO:0000256" key="6">
    <source>
        <dbReference type="RuleBase" id="RU363108"/>
    </source>
</evidence>
<dbReference type="RefSeq" id="XP_016972808.2">
    <property type="nucleotide sequence ID" value="XM_017117319.2"/>
</dbReference>
<evidence type="ECO:0000256" key="4">
    <source>
        <dbReference type="ARBA" id="ARBA00022989"/>
    </source>
</evidence>
<feature type="transmembrane region" description="Helical" evidence="6">
    <location>
        <begin position="167"/>
        <end position="185"/>
    </location>
</feature>
<comment type="caution">
    <text evidence="6">Lacks conserved residue(s) required for the propagation of feature annotation.</text>
</comment>
<keyword evidence="8" id="KW-1185">Reference proteome</keyword>
<feature type="transmembrane region" description="Helical" evidence="6">
    <location>
        <begin position="250"/>
        <end position="276"/>
    </location>
</feature>
<feature type="transmembrane region" description="Helical" evidence="6">
    <location>
        <begin position="337"/>
        <end position="355"/>
    </location>
</feature>
<evidence type="ECO:0000256" key="2">
    <source>
        <dbReference type="ARBA" id="ARBA00022475"/>
    </source>
</evidence>
<keyword evidence="3 6" id="KW-0812">Transmembrane</keyword>
<accession>A0ABM5H0X7</accession>
<dbReference type="Pfam" id="PF08395">
    <property type="entry name" value="7tm_7"/>
    <property type="match status" value="1"/>
</dbReference>
<organism evidence="7 8">
    <name type="scientific">Drosophila rhopaloa</name>
    <name type="common">Fruit fly</name>
    <dbReference type="NCBI Taxonomy" id="1041015"/>
    <lineage>
        <taxon>Eukaryota</taxon>
        <taxon>Metazoa</taxon>
        <taxon>Ecdysozoa</taxon>
        <taxon>Arthropoda</taxon>
        <taxon>Hexapoda</taxon>
        <taxon>Insecta</taxon>
        <taxon>Pterygota</taxon>
        <taxon>Neoptera</taxon>
        <taxon>Endopterygota</taxon>
        <taxon>Diptera</taxon>
        <taxon>Brachycera</taxon>
        <taxon>Muscomorpha</taxon>
        <taxon>Ephydroidea</taxon>
        <taxon>Drosophilidae</taxon>
        <taxon>Drosophila</taxon>
        <taxon>Sophophora</taxon>
    </lineage>
</organism>
<dbReference type="Proteomes" id="UP001652680">
    <property type="component" value="Unassembled WGS sequence"/>
</dbReference>
<evidence type="ECO:0000313" key="8">
    <source>
        <dbReference type="Proteomes" id="UP001652680"/>
    </source>
</evidence>
<reference evidence="8" key="1">
    <citation type="journal article" date="2021" name="Elife">
        <title>Highly contiguous assemblies of 101 drosophilid genomes.</title>
        <authorList>
            <person name="Kim B.Y."/>
            <person name="Wang J.R."/>
            <person name="Miller D.E."/>
            <person name="Barmina O."/>
            <person name="Delaney E."/>
            <person name="Thompson A."/>
            <person name="Comeault A.A."/>
            <person name="Peede D."/>
            <person name="D'Agostino E.R."/>
            <person name="Pelaez J."/>
            <person name="Aguilar J.M."/>
            <person name="Haji D."/>
            <person name="Matsunaga T."/>
            <person name="Armstrong E.E."/>
            <person name="Zych M."/>
            <person name="Ogawa Y."/>
            <person name="Stamenkovic-Radak M."/>
            <person name="Jelic M."/>
            <person name="Veselinovic M.S."/>
            <person name="Tanaskovic M."/>
            <person name="Eric P."/>
            <person name="Gao J.J."/>
            <person name="Katoh T.K."/>
            <person name="Toda M.J."/>
            <person name="Watabe H."/>
            <person name="Watada M."/>
            <person name="Davis J.S."/>
            <person name="Moyle L.C."/>
            <person name="Manoli G."/>
            <person name="Bertolini E."/>
            <person name="Kostal V."/>
            <person name="Hawley R.S."/>
            <person name="Takahashi A."/>
            <person name="Jones C.D."/>
            <person name="Price D.K."/>
            <person name="Whiteman N."/>
            <person name="Kopp A."/>
            <person name="Matute D.R."/>
            <person name="Petrov D.A."/>
        </authorList>
    </citation>
    <scope>NUCLEOTIDE SEQUENCE [LARGE SCALE GENOMIC DNA]</scope>
</reference>
<keyword evidence="2 6" id="KW-1003">Cell membrane</keyword>
<feature type="transmembrane region" description="Helical" evidence="6">
    <location>
        <begin position="36"/>
        <end position="56"/>
    </location>
</feature>
<comment type="similarity">
    <text evidence="6">Belongs to the insect chemoreceptor superfamily. Gustatory receptor (GR) family.</text>
</comment>
<evidence type="ECO:0000256" key="3">
    <source>
        <dbReference type="ARBA" id="ARBA00022692"/>
    </source>
</evidence>